<dbReference type="EMBL" id="JACJPY010000071">
    <property type="protein sequence ID" value="MBD2151890.1"/>
    <property type="molecule type" value="Genomic_DNA"/>
</dbReference>
<evidence type="ECO:0000259" key="2">
    <source>
        <dbReference type="Pfam" id="PF10400"/>
    </source>
</evidence>
<accession>A0A926UV12</accession>
<evidence type="ECO:0000259" key="1">
    <source>
        <dbReference type="Pfam" id="PF03551"/>
    </source>
</evidence>
<feature type="domain" description="Transcription regulator PadR N-terminal" evidence="1">
    <location>
        <begin position="8"/>
        <end position="80"/>
    </location>
</feature>
<comment type="caution">
    <text evidence="3">The sequence shown here is derived from an EMBL/GenBank/DDBJ whole genome shotgun (WGS) entry which is preliminary data.</text>
</comment>
<dbReference type="InterPro" id="IPR036388">
    <property type="entry name" value="WH-like_DNA-bd_sf"/>
</dbReference>
<dbReference type="PANTHER" id="PTHR43252:SF4">
    <property type="entry name" value="TRANSCRIPTIONAL REGULATORY PROTEIN"/>
    <property type="match status" value="1"/>
</dbReference>
<organism evidence="3 4">
    <name type="scientific">Pseudanabaena cinerea FACHB-1277</name>
    <dbReference type="NCBI Taxonomy" id="2949581"/>
    <lineage>
        <taxon>Bacteria</taxon>
        <taxon>Bacillati</taxon>
        <taxon>Cyanobacteriota</taxon>
        <taxon>Cyanophyceae</taxon>
        <taxon>Pseudanabaenales</taxon>
        <taxon>Pseudanabaenaceae</taxon>
        <taxon>Pseudanabaena</taxon>
        <taxon>Pseudanabaena cinerea</taxon>
    </lineage>
</organism>
<keyword evidence="4" id="KW-1185">Reference proteome</keyword>
<gene>
    <name evidence="3" type="ORF">H6F44_17420</name>
</gene>
<dbReference type="InterPro" id="IPR005149">
    <property type="entry name" value="Tscrpt_reg_PadR_N"/>
</dbReference>
<dbReference type="PANTHER" id="PTHR43252">
    <property type="entry name" value="TRANSCRIPTIONAL REGULATOR YQJI"/>
    <property type="match status" value="1"/>
</dbReference>
<dbReference type="AlphaFoldDB" id="A0A926UV12"/>
<dbReference type="Gene3D" id="6.10.140.190">
    <property type="match status" value="1"/>
</dbReference>
<feature type="domain" description="Transcription regulator PadR C-terminal" evidence="2">
    <location>
        <begin position="92"/>
        <end position="181"/>
    </location>
</feature>
<name>A0A926UV12_9CYAN</name>
<protein>
    <submittedName>
        <fullName evidence="3">PadR family transcriptional regulator</fullName>
    </submittedName>
</protein>
<dbReference type="Pfam" id="PF10400">
    <property type="entry name" value="Vir_act_alpha_C"/>
    <property type="match status" value="1"/>
</dbReference>
<dbReference type="SUPFAM" id="SSF46785">
    <property type="entry name" value="Winged helix' DNA-binding domain"/>
    <property type="match status" value="1"/>
</dbReference>
<dbReference type="Gene3D" id="1.10.10.10">
    <property type="entry name" value="Winged helix-like DNA-binding domain superfamily/Winged helix DNA-binding domain"/>
    <property type="match status" value="1"/>
</dbReference>
<dbReference type="RefSeq" id="WP_190352306.1">
    <property type="nucleotide sequence ID" value="NZ_JACJPY010000071.1"/>
</dbReference>
<evidence type="ECO:0000313" key="4">
    <source>
        <dbReference type="Proteomes" id="UP000631421"/>
    </source>
</evidence>
<dbReference type="Pfam" id="PF03551">
    <property type="entry name" value="PadR"/>
    <property type="match status" value="1"/>
</dbReference>
<dbReference type="InterPro" id="IPR036390">
    <property type="entry name" value="WH_DNA-bd_sf"/>
</dbReference>
<reference evidence="3 4" key="1">
    <citation type="journal article" date="2015" name="ISME J.">
        <title>Draft Genome Sequence of Streptomyces incarnatus NRRL8089, which Produces the Nucleoside Antibiotic Sinefungin.</title>
        <authorList>
            <person name="Oshima K."/>
            <person name="Hattori M."/>
            <person name="Shimizu H."/>
            <person name="Fukuda K."/>
            <person name="Nemoto M."/>
            <person name="Inagaki K."/>
            <person name="Tamura T."/>
        </authorList>
    </citation>
    <scope>NUCLEOTIDE SEQUENCE [LARGE SCALE GENOMIC DNA]</scope>
    <source>
        <strain evidence="3 4">FACHB-1277</strain>
    </source>
</reference>
<sequence length="192" mass="21895">MSLAYALLVSLIHEPKSGYDLAKQFDGSVGFFWQATHQQIYRELTKLEQQDLISAQAIAQESRPDKKIFSVTDLGLANLKTWLLQSSDLAPVKDEFLVKIYAGYLISHEAIVKSIQTHRQLHQRQLATYREIEQQFFSGFPQCHAQSTGEFKLLFAYLTLRRGITFEQGWLDWCDEAIGLLQNAAHSDLGDT</sequence>
<dbReference type="InterPro" id="IPR018309">
    <property type="entry name" value="Tscrpt_reg_PadR_C"/>
</dbReference>
<evidence type="ECO:0000313" key="3">
    <source>
        <dbReference type="EMBL" id="MBD2151890.1"/>
    </source>
</evidence>
<proteinExistence type="predicted"/>
<dbReference type="Proteomes" id="UP000631421">
    <property type="component" value="Unassembled WGS sequence"/>
</dbReference>